<accession>A0A3M9NB00</accession>
<sequence>MHHLLRRKIVLVIVSILLGTVSALAQEHVLNQEDHDNRPYHFGINIGYNKSHFNFTHHPRFVQYDSILDVESINNPGINLAWLVNIRMSNHFDLRVHPLDLTFSEKAFLYSQKYEPDSSVTKKVQSITLSFPFNIAFSSDRIGNFKVYTLAGAKFDYDLASNAGAARAEDQVKLNRSDLSAEIGLGFHIYFPYFVLSPEIKYSTGLTNLHARDASLKYSNVIDKINSRMITFSLTVE</sequence>
<comment type="caution">
    <text evidence="3">The sequence shown here is derived from an EMBL/GenBank/DDBJ whole genome shotgun (WGS) entry which is preliminary data.</text>
</comment>
<feature type="chain" id="PRO_5018074585" evidence="1">
    <location>
        <begin position="26"/>
        <end position="237"/>
    </location>
</feature>
<gene>
    <name evidence="3" type="ORF">EFY79_15385</name>
</gene>
<dbReference type="AlphaFoldDB" id="A0A3M9NB00"/>
<keyword evidence="4" id="KW-1185">Reference proteome</keyword>
<dbReference type="Pfam" id="PF13568">
    <property type="entry name" value="OMP_b-brl_2"/>
    <property type="match status" value="1"/>
</dbReference>
<evidence type="ECO:0000313" key="3">
    <source>
        <dbReference type="EMBL" id="RNI34555.1"/>
    </source>
</evidence>
<keyword evidence="1" id="KW-0732">Signal</keyword>
<proteinExistence type="predicted"/>
<feature type="domain" description="Outer membrane protein beta-barrel" evidence="2">
    <location>
        <begin position="35"/>
        <end position="210"/>
    </location>
</feature>
<organism evidence="3 4">
    <name type="scientific">Hanamia caeni</name>
    <dbReference type="NCBI Taxonomy" id="2294116"/>
    <lineage>
        <taxon>Bacteria</taxon>
        <taxon>Pseudomonadati</taxon>
        <taxon>Bacteroidota</taxon>
        <taxon>Chitinophagia</taxon>
        <taxon>Chitinophagales</taxon>
        <taxon>Chitinophagaceae</taxon>
        <taxon>Hanamia</taxon>
    </lineage>
</organism>
<feature type="signal peptide" evidence="1">
    <location>
        <begin position="1"/>
        <end position="25"/>
    </location>
</feature>
<dbReference type="InterPro" id="IPR025665">
    <property type="entry name" value="Beta-barrel_OMP_2"/>
</dbReference>
<reference evidence="3 4" key="1">
    <citation type="submission" date="2018-11" db="EMBL/GenBank/DDBJ databases">
        <title>Draft genome sequence of Ferruginibacter sp. BO-59.</title>
        <authorList>
            <person name="Im W.T."/>
        </authorList>
    </citation>
    <scope>NUCLEOTIDE SEQUENCE [LARGE SCALE GENOMIC DNA]</scope>
    <source>
        <strain evidence="3 4">BO-59</strain>
    </source>
</reference>
<evidence type="ECO:0000259" key="2">
    <source>
        <dbReference type="Pfam" id="PF13568"/>
    </source>
</evidence>
<dbReference type="Proteomes" id="UP000267223">
    <property type="component" value="Unassembled WGS sequence"/>
</dbReference>
<dbReference type="EMBL" id="RJJR01000013">
    <property type="protein sequence ID" value="RNI34555.1"/>
    <property type="molecule type" value="Genomic_DNA"/>
</dbReference>
<evidence type="ECO:0000313" key="4">
    <source>
        <dbReference type="Proteomes" id="UP000267223"/>
    </source>
</evidence>
<dbReference type="RefSeq" id="WP_123121614.1">
    <property type="nucleotide sequence ID" value="NZ_RJJR01000013.1"/>
</dbReference>
<name>A0A3M9NB00_9BACT</name>
<protein>
    <submittedName>
        <fullName evidence="3">PorT family protein</fullName>
    </submittedName>
</protein>
<dbReference type="OrthoDB" id="1467485at2"/>
<evidence type="ECO:0000256" key="1">
    <source>
        <dbReference type="SAM" id="SignalP"/>
    </source>
</evidence>